<organism evidence="1 2">
    <name type="scientific">Clostridium gasigenes</name>
    <dbReference type="NCBI Taxonomy" id="94869"/>
    <lineage>
        <taxon>Bacteria</taxon>
        <taxon>Bacillati</taxon>
        <taxon>Bacillota</taxon>
        <taxon>Clostridia</taxon>
        <taxon>Eubacteriales</taxon>
        <taxon>Clostridiaceae</taxon>
        <taxon>Clostridium</taxon>
    </lineage>
</organism>
<protein>
    <submittedName>
        <fullName evidence="1">Uncharacterized protein</fullName>
    </submittedName>
</protein>
<dbReference type="Proteomes" id="UP000198597">
    <property type="component" value="Unassembled WGS sequence"/>
</dbReference>
<evidence type="ECO:0000313" key="1">
    <source>
        <dbReference type="EMBL" id="SDP17799.1"/>
    </source>
</evidence>
<dbReference type="STRING" id="94869.SAMN04488529_102404"/>
<dbReference type="EMBL" id="FNJM01000002">
    <property type="protein sequence ID" value="SDP17799.1"/>
    <property type="molecule type" value="Genomic_DNA"/>
</dbReference>
<accession>A0A1H0QM38</accession>
<gene>
    <name evidence="1" type="ORF">SAMN04488529_102404</name>
</gene>
<reference evidence="1 2" key="1">
    <citation type="submission" date="2016-10" db="EMBL/GenBank/DDBJ databases">
        <authorList>
            <person name="de Groot N.N."/>
        </authorList>
    </citation>
    <scope>NUCLEOTIDE SEQUENCE [LARGE SCALE GENOMIC DNA]</scope>
    <source>
        <strain evidence="1 2">DSM 12272</strain>
    </source>
</reference>
<sequence length="58" mass="6936">MAFLFSWLLVIKMVDKYDPSRYVIYISIDKDTTLRSLDCFLRDVWMECCNHLSLSINL</sequence>
<name>A0A1H0QM38_9CLOT</name>
<proteinExistence type="predicted"/>
<keyword evidence="2" id="KW-1185">Reference proteome</keyword>
<dbReference type="AlphaFoldDB" id="A0A1H0QM38"/>
<evidence type="ECO:0000313" key="2">
    <source>
        <dbReference type="Proteomes" id="UP000198597"/>
    </source>
</evidence>
<dbReference type="RefSeq" id="WP_175490803.1">
    <property type="nucleotide sequence ID" value="NZ_FNJM01000002.1"/>
</dbReference>